<dbReference type="AlphaFoldDB" id="A0A6P1ZBX8"/>
<protein>
    <submittedName>
        <fullName evidence="1">Uncharacterized protein</fullName>
    </submittedName>
</protein>
<comment type="caution">
    <text evidence="1">The sequence shown here is derived from an EMBL/GenBank/DDBJ whole genome shotgun (WGS) entry which is preliminary data.</text>
</comment>
<reference evidence="1 2" key="1">
    <citation type="submission" date="2018-06" db="EMBL/GenBank/DDBJ databases">
        <title>Complete genome of Desulfovibrio marinus P48SEP.</title>
        <authorList>
            <person name="Crispim J.S."/>
            <person name="Vidigal P.M.P."/>
            <person name="Silva L.C.F."/>
            <person name="Araujo L.C."/>
            <person name="Laguardia C.N."/>
            <person name="Dias R.S."/>
            <person name="Sousa M.P."/>
            <person name="Paula S.O."/>
            <person name="Silva C."/>
        </authorList>
    </citation>
    <scope>NUCLEOTIDE SEQUENCE [LARGE SCALE GENOMIC DNA]</scope>
    <source>
        <strain evidence="1 2">P48SEP</strain>
    </source>
</reference>
<dbReference type="EMBL" id="QMIF01000017">
    <property type="protein sequence ID" value="TVM31188.1"/>
    <property type="molecule type" value="Genomic_DNA"/>
</dbReference>
<organism evidence="1 2">
    <name type="scientific">Oceanidesulfovibrio marinus</name>
    <dbReference type="NCBI Taxonomy" id="370038"/>
    <lineage>
        <taxon>Bacteria</taxon>
        <taxon>Pseudomonadati</taxon>
        <taxon>Thermodesulfobacteriota</taxon>
        <taxon>Desulfovibrionia</taxon>
        <taxon>Desulfovibrionales</taxon>
        <taxon>Desulfovibrionaceae</taxon>
        <taxon>Oceanidesulfovibrio</taxon>
    </lineage>
</organism>
<evidence type="ECO:0000313" key="2">
    <source>
        <dbReference type="Proteomes" id="UP000434052"/>
    </source>
</evidence>
<name>A0A6P1ZBX8_9BACT</name>
<sequence length="135" mass="15041">MSCQVMKDDDLCSLARYLTRDLEGSEQARFLGYDGPLELARGLLALNLEAYNTRYPEDPATDDIEVALLGFPGNGGLIYAHPVPTRTQAYRILGRWIYNCTEGSAPTTELFHWLDGEWNNMAHAIAGEFADLANK</sequence>
<proteinExistence type="predicted"/>
<gene>
    <name evidence="1" type="ORF">DQK91_18940</name>
</gene>
<accession>A0A6P1ZBX8</accession>
<dbReference type="Proteomes" id="UP000434052">
    <property type="component" value="Unassembled WGS sequence"/>
</dbReference>
<evidence type="ECO:0000313" key="1">
    <source>
        <dbReference type="EMBL" id="TVM31188.1"/>
    </source>
</evidence>